<keyword evidence="5 12" id="KW-0028">Amino-acid biosynthesis</keyword>
<evidence type="ECO:0000256" key="10">
    <source>
        <dbReference type="ARBA" id="ARBA00047630"/>
    </source>
</evidence>
<evidence type="ECO:0000259" key="13">
    <source>
        <dbReference type="Pfam" id="PF00266"/>
    </source>
</evidence>
<feature type="domain" description="Aminotransferase class V" evidence="13">
    <location>
        <begin position="5"/>
        <end position="348"/>
    </location>
</feature>
<evidence type="ECO:0000256" key="2">
    <source>
        <dbReference type="ARBA" id="ARBA00005099"/>
    </source>
</evidence>
<reference evidence="14 15" key="1">
    <citation type="submission" date="2017-08" db="EMBL/GenBank/DDBJ databases">
        <title>Infants hospitalized years apart are colonized by the same room-sourced microbial strains.</title>
        <authorList>
            <person name="Brooks B."/>
            <person name="Olm M.R."/>
            <person name="Firek B.A."/>
            <person name="Baker R."/>
            <person name="Thomas B.C."/>
            <person name="Morowitz M.J."/>
            <person name="Banfield J.F."/>
        </authorList>
    </citation>
    <scope>NUCLEOTIDE SEQUENCE [LARGE SCALE GENOMIC DNA]</scope>
    <source>
        <strain evidence="14">S2_005_003_R2_42</strain>
    </source>
</reference>
<sequence>MSRCFNFSAGPAALPEAVLRQAQAELLEWNGTGASVMEVSHRGKAFMDLAAESERDLRELLSIPDHYRVLFLQGGATQHFAQIPMNLARRDQVADYVLTGAWSEKAAREASPYTTVRVAASAQAGGYVGLPPAGQWRFDASAAYVHIVSNETIHGVQFADPPDTGEVPLVADMSSDILSRPIDVARYGLIYAGAQKNIGASGLVVMIVREDLLARCPADIARIFSYAEHAAQHSLLNTPNTFGWYLASLVFKWLKAQGGVAAMAARNREKAAALYAAIDGSEFYRNPVDPAARSAMNVPFTLPRAELDEVFLRESHEAGLLALKGHKLVGGMRASLYNAVTLEAVQALVAFMQDFARRHG</sequence>
<accession>A0A2W5KQS9</accession>
<evidence type="ECO:0000256" key="7">
    <source>
        <dbReference type="ARBA" id="ARBA00022898"/>
    </source>
</evidence>
<evidence type="ECO:0000256" key="4">
    <source>
        <dbReference type="ARBA" id="ARBA00022576"/>
    </source>
</evidence>
<evidence type="ECO:0000313" key="14">
    <source>
        <dbReference type="EMBL" id="PZQ19492.1"/>
    </source>
</evidence>
<comment type="cofactor">
    <cofactor evidence="12">
        <name>pyridoxal 5'-phosphate</name>
        <dbReference type="ChEBI" id="CHEBI:597326"/>
    </cofactor>
    <text evidence="12">Binds 1 pyridoxal phosphate per subunit.</text>
</comment>
<dbReference type="SUPFAM" id="SSF53383">
    <property type="entry name" value="PLP-dependent transferases"/>
    <property type="match status" value="1"/>
</dbReference>
<comment type="caution">
    <text evidence="14">The sequence shown here is derived from an EMBL/GenBank/DDBJ whole genome shotgun (WGS) entry which is preliminary data.</text>
</comment>
<evidence type="ECO:0000313" key="15">
    <source>
        <dbReference type="Proteomes" id="UP000249046"/>
    </source>
</evidence>
<feature type="binding site" evidence="12">
    <location>
        <position position="102"/>
    </location>
    <ligand>
        <name>pyridoxal 5'-phosphate</name>
        <dbReference type="ChEBI" id="CHEBI:597326"/>
    </ligand>
</feature>
<feature type="modified residue" description="N6-(pyridoxal phosphate)lysine" evidence="12">
    <location>
        <position position="196"/>
    </location>
</feature>
<feature type="binding site" evidence="12">
    <location>
        <position position="195"/>
    </location>
    <ligand>
        <name>pyridoxal 5'-phosphate</name>
        <dbReference type="ChEBI" id="CHEBI:597326"/>
    </ligand>
</feature>
<name>A0A2W5KQS9_9GAMM</name>
<dbReference type="InterPro" id="IPR015424">
    <property type="entry name" value="PyrdxlP-dep_Trfase"/>
</dbReference>
<feature type="binding site" evidence="12">
    <location>
        <begin position="76"/>
        <end position="77"/>
    </location>
    <ligand>
        <name>pyridoxal 5'-phosphate</name>
        <dbReference type="ChEBI" id="CHEBI:597326"/>
    </ligand>
</feature>
<dbReference type="HAMAP" id="MF_00160">
    <property type="entry name" value="SerC_aminotrans_5"/>
    <property type="match status" value="1"/>
</dbReference>
<keyword evidence="8 12" id="KW-0664">Pyridoxine biosynthesis</keyword>
<feature type="binding site" evidence="12">
    <location>
        <position position="152"/>
    </location>
    <ligand>
        <name>pyridoxal 5'-phosphate</name>
        <dbReference type="ChEBI" id="CHEBI:597326"/>
    </ligand>
</feature>
<evidence type="ECO:0000256" key="11">
    <source>
        <dbReference type="ARBA" id="ARBA00049007"/>
    </source>
</evidence>
<dbReference type="Gene3D" id="3.90.1150.10">
    <property type="entry name" value="Aspartate Aminotransferase, domain 1"/>
    <property type="match status" value="1"/>
</dbReference>
<protein>
    <recommendedName>
        <fullName evidence="12">Phosphoserine aminotransferase</fullName>
        <ecNumber evidence="12">2.6.1.52</ecNumber>
    </recommendedName>
    <alternativeName>
        <fullName evidence="12">Phosphohydroxythreonine aminotransferase</fullName>
        <shortName evidence="12">PSAT</shortName>
    </alternativeName>
</protein>
<comment type="pathway">
    <text evidence="1 12">Cofactor biosynthesis; pyridoxine 5'-phosphate biosynthesis; pyridoxine 5'-phosphate from D-erythrose 4-phosphate: step 3/5.</text>
</comment>
<keyword evidence="7 12" id="KW-0663">Pyridoxal phosphate</keyword>
<dbReference type="PANTHER" id="PTHR43247">
    <property type="entry name" value="PHOSPHOSERINE AMINOTRANSFERASE"/>
    <property type="match status" value="1"/>
</dbReference>
<dbReference type="FunFam" id="3.90.1150.10:FF:000006">
    <property type="entry name" value="Phosphoserine aminotransferase"/>
    <property type="match status" value="1"/>
</dbReference>
<dbReference type="PIRSF" id="PIRSF000525">
    <property type="entry name" value="SerC"/>
    <property type="match status" value="1"/>
</dbReference>
<evidence type="ECO:0000256" key="6">
    <source>
        <dbReference type="ARBA" id="ARBA00022679"/>
    </source>
</evidence>
<dbReference type="InterPro" id="IPR015422">
    <property type="entry name" value="PyrdxlP-dep_Trfase_small"/>
</dbReference>
<comment type="similarity">
    <text evidence="3 12">Belongs to the class-V pyridoxal-phosphate-dependent aminotransferase family. SerC subfamily.</text>
</comment>
<evidence type="ECO:0000256" key="8">
    <source>
        <dbReference type="ARBA" id="ARBA00023096"/>
    </source>
</evidence>
<proteinExistence type="inferred from homology"/>
<dbReference type="GO" id="GO:0004648">
    <property type="term" value="F:O-phospho-L-serine:2-oxoglutarate aminotransferase activity"/>
    <property type="evidence" value="ECO:0007669"/>
    <property type="project" value="UniProtKB-UniRule"/>
</dbReference>
<dbReference type="InterPro" id="IPR000192">
    <property type="entry name" value="Aminotrans_V_dom"/>
</dbReference>
<dbReference type="InterPro" id="IPR015421">
    <property type="entry name" value="PyrdxlP-dep_Trfase_major"/>
</dbReference>
<keyword evidence="6 12" id="KW-0808">Transferase</keyword>
<organism evidence="14 15">
    <name type="scientific">Rhodanobacter denitrificans</name>
    <dbReference type="NCBI Taxonomy" id="666685"/>
    <lineage>
        <taxon>Bacteria</taxon>
        <taxon>Pseudomonadati</taxon>
        <taxon>Pseudomonadota</taxon>
        <taxon>Gammaproteobacteria</taxon>
        <taxon>Lysobacterales</taxon>
        <taxon>Rhodanobacteraceae</taxon>
        <taxon>Rhodanobacter</taxon>
    </lineage>
</organism>
<dbReference type="GO" id="GO:0030170">
    <property type="term" value="F:pyridoxal phosphate binding"/>
    <property type="evidence" value="ECO:0007669"/>
    <property type="project" value="UniProtKB-UniRule"/>
</dbReference>
<dbReference type="NCBIfam" id="NF003764">
    <property type="entry name" value="PRK05355.1"/>
    <property type="match status" value="1"/>
</dbReference>
<gene>
    <name evidence="12" type="primary">serC</name>
    <name evidence="14" type="ORF">DI564_01945</name>
</gene>
<comment type="subunit">
    <text evidence="12">Homodimer.</text>
</comment>
<dbReference type="PANTHER" id="PTHR43247:SF1">
    <property type="entry name" value="PHOSPHOSERINE AMINOTRANSFERASE"/>
    <property type="match status" value="1"/>
</dbReference>
<comment type="function">
    <text evidence="12">Catalyzes the reversible conversion of 3-phosphohydroxypyruvate to phosphoserine and of 3-hydroxy-2-oxo-4-phosphonooxybutanoate to phosphohydroxythreonine.</text>
</comment>
<evidence type="ECO:0000256" key="9">
    <source>
        <dbReference type="ARBA" id="ARBA00023299"/>
    </source>
</evidence>
<feature type="binding site" evidence="12">
    <location>
        <begin position="237"/>
        <end position="238"/>
    </location>
    <ligand>
        <name>pyridoxal 5'-phosphate</name>
        <dbReference type="ChEBI" id="CHEBI:597326"/>
    </ligand>
</feature>
<dbReference type="GO" id="GO:0005737">
    <property type="term" value="C:cytoplasm"/>
    <property type="evidence" value="ECO:0007669"/>
    <property type="project" value="UniProtKB-SubCell"/>
</dbReference>
<evidence type="ECO:0000256" key="5">
    <source>
        <dbReference type="ARBA" id="ARBA00022605"/>
    </source>
</evidence>
<comment type="catalytic activity">
    <reaction evidence="11 12">
        <text>O-phospho-L-serine + 2-oxoglutarate = 3-phosphooxypyruvate + L-glutamate</text>
        <dbReference type="Rhea" id="RHEA:14329"/>
        <dbReference type="ChEBI" id="CHEBI:16810"/>
        <dbReference type="ChEBI" id="CHEBI:18110"/>
        <dbReference type="ChEBI" id="CHEBI:29985"/>
        <dbReference type="ChEBI" id="CHEBI:57524"/>
        <dbReference type="EC" id="2.6.1.52"/>
    </reaction>
</comment>
<feature type="binding site" evidence="12">
    <location>
        <position position="42"/>
    </location>
    <ligand>
        <name>L-glutamate</name>
        <dbReference type="ChEBI" id="CHEBI:29985"/>
    </ligand>
</feature>
<keyword evidence="12" id="KW-0963">Cytoplasm</keyword>
<evidence type="ECO:0000256" key="1">
    <source>
        <dbReference type="ARBA" id="ARBA00004915"/>
    </source>
</evidence>
<dbReference type="Gene3D" id="3.40.640.10">
    <property type="entry name" value="Type I PLP-dependent aspartate aminotransferase-like (Major domain)"/>
    <property type="match status" value="1"/>
</dbReference>
<dbReference type="EMBL" id="QFPO01000002">
    <property type="protein sequence ID" value="PZQ19492.1"/>
    <property type="molecule type" value="Genomic_DNA"/>
</dbReference>
<comment type="catalytic activity">
    <reaction evidence="10 12">
        <text>4-(phosphooxy)-L-threonine + 2-oxoglutarate = (R)-3-hydroxy-2-oxo-4-phosphooxybutanoate + L-glutamate</text>
        <dbReference type="Rhea" id="RHEA:16573"/>
        <dbReference type="ChEBI" id="CHEBI:16810"/>
        <dbReference type="ChEBI" id="CHEBI:29985"/>
        <dbReference type="ChEBI" id="CHEBI:58452"/>
        <dbReference type="ChEBI" id="CHEBI:58538"/>
        <dbReference type="EC" id="2.6.1.52"/>
    </reaction>
</comment>
<dbReference type="GO" id="GO:0008615">
    <property type="term" value="P:pyridoxine biosynthetic process"/>
    <property type="evidence" value="ECO:0007669"/>
    <property type="project" value="UniProtKB-UniRule"/>
</dbReference>
<dbReference type="AlphaFoldDB" id="A0A2W5KQS9"/>
<keyword evidence="9 12" id="KW-0718">Serine biosynthesis</keyword>
<comment type="pathway">
    <text evidence="2 12">Amino-acid biosynthesis; L-serine biosynthesis; L-serine from 3-phospho-D-glycerate: step 2/3.</text>
</comment>
<dbReference type="NCBIfam" id="TIGR01364">
    <property type="entry name" value="serC_1"/>
    <property type="match status" value="1"/>
</dbReference>
<comment type="subcellular location">
    <subcellularLocation>
        <location evidence="12">Cytoplasm</location>
    </subcellularLocation>
</comment>
<dbReference type="CDD" id="cd00611">
    <property type="entry name" value="PSAT_like"/>
    <property type="match status" value="1"/>
</dbReference>
<feature type="binding site" evidence="12">
    <location>
        <position position="172"/>
    </location>
    <ligand>
        <name>pyridoxal 5'-phosphate</name>
        <dbReference type="ChEBI" id="CHEBI:597326"/>
    </ligand>
</feature>
<evidence type="ECO:0000256" key="12">
    <source>
        <dbReference type="HAMAP-Rule" id="MF_00160"/>
    </source>
</evidence>
<dbReference type="UniPathway" id="UPA00135">
    <property type="reaction ID" value="UER00197"/>
</dbReference>
<dbReference type="Proteomes" id="UP000249046">
    <property type="component" value="Unassembled WGS sequence"/>
</dbReference>
<dbReference type="GO" id="GO:0006564">
    <property type="term" value="P:L-serine biosynthetic process"/>
    <property type="evidence" value="ECO:0007669"/>
    <property type="project" value="UniProtKB-UniRule"/>
</dbReference>
<dbReference type="UniPathway" id="UPA00244">
    <property type="reaction ID" value="UER00311"/>
</dbReference>
<evidence type="ECO:0000256" key="3">
    <source>
        <dbReference type="ARBA" id="ARBA00006904"/>
    </source>
</evidence>
<dbReference type="InterPro" id="IPR022278">
    <property type="entry name" value="Pser_aminoTfrase"/>
</dbReference>
<dbReference type="EC" id="2.6.1.52" evidence="12"/>
<keyword evidence="4 12" id="KW-0032">Aminotransferase</keyword>
<comment type="caution">
    <text evidence="12">Lacks conserved residue(s) required for the propagation of feature annotation.</text>
</comment>
<dbReference type="FunFam" id="3.40.640.10:FF:000010">
    <property type="entry name" value="Phosphoserine aminotransferase"/>
    <property type="match status" value="1"/>
</dbReference>
<dbReference type="Pfam" id="PF00266">
    <property type="entry name" value="Aminotran_5"/>
    <property type="match status" value="1"/>
</dbReference>